<protein>
    <recommendedName>
        <fullName evidence="3">F-box domain-containing protein</fullName>
    </recommendedName>
</protein>
<reference evidence="1 2" key="1">
    <citation type="submission" date="2012-08" db="EMBL/GenBank/DDBJ databases">
        <title>Oryza genome evolution.</title>
        <authorList>
            <person name="Wing R.A."/>
        </authorList>
    </citation>
    <scope>NUCLEOTIDE SEQUENCE</scope>
</reference>
<dbReference type="Proteomes" id="UP000032180">
    <property type="component" value="Chromosome 9"/>
</dbReference>
<accession>A0A0D9XCI2</accession>
<dbReference type="HOGENOM" id="CLU_038427_3_1_1"/>
<proteinExistence type="predicted"/>
<name>A0A0D9XCI2_9ORYZ</name>
<evidence type="ECO:0008006" key="3">
    <source>
        <dbReference type="Google" id="ProtNLM"/>
    </source>
</evidence>
<reference evidence="2" key="2">
    <citation type="submission" date="2013-12" db="EMBL/GenBank/DDBJ databases">
        <authorList>
            <person name="Yu Y."/>
            <person name="Lee S."/>
            <person name="de Baynast K."/>
            <person name="Wissotski M."/>
            <person name="Liu L."/>
            <person name="Talag J."/>
            <person name="Goicoechea J."/>
            <person name="Angelova A."/>
            <person name="Jetty R."/>
            <person name="Kudrna D."/>
            <person name="Golser W."/>
            <person name="Rivera L."/>
            <person name="Zhang J."/>
            <person name="Wing R."/>
        </authorList>
    </citation>
    <scope>NUCLEOTIDE SEQUENCE</scope>
</reference>
<organism evidence="1 2">
    <name type="scientific">Leersia perrieri</name>
    <dbReference type="NCBI Taxonomy" id="77586"/>
    <lineage>
        <taxon>Eukaryota</taxon>
        <taxon>Viridiplantae</taxon>
        <taxon>Streptophyta</taxon>
        <taxon>Embryophyta</taxon>
        <taxon>Tracheophyta</taxon>
        <taxon>Spermatophyta</taxon>
        <taxon>Magnoliopsida</taxon>
        <taxon>Liliopsida</taxon>
        <taxon>Poales</taxon>
        <taxon>Poaceae</taxon>
        <taxon>BOP clade</taxon>
        <taxon>Oryzoideae</taxon>
        <taxon>Oryzeae</taxon>
        <taxon>Oryzinae</taxon>
        <taxon>Leersia</taxon>
    </lineage>
</organism>
<dbReference type="Gramene" id="LPERR09G03950.1">
    <property type="protein sequence ID" value="LPERR09G03950.1"/>
    <property type="gene ID" value="LPERR09G03950"/>
</dbReference>
<evidence type="ECO:0000313" key="2">
    <source>
        <dbReference type="Proteomes" id="UP000032180"/>
    </source>
</evidence>
<dbReference type="EnsemblPlants" id="LPERR09G03950.1">
    <property type="protein sequence ID" value="LPERR09G03950.1"/>
    <property type="gene ID" value="LPERR09G03950"/>
</dbReference>
<dbReference type="AlphaFoldDB" id="A0A0D9XCI2"/>
<dbReference type="InterPro" id="IPR036047">
    <property type="entry name" value="F-box-like_dom_sf"/>
</dbReference>
<sequence length="392" mass="43388">MAKGIRRRRHKNKAYKKSKGETTINDLPDDLLDLILLRVDSPLCLVRATFACKRFFRLIADERFGSPAGGRPVVLGHYYDPGLEWSPLHRISLPSGDPPFVPSSLDAFDGLCFSLDFLPFDQPRQLIDSRGSLLLFKQGPWGGMYQHFPDLIVCEPLTCRFQGIAHMPAPIGSMVFGGAYLIAGENTDGGMSMSNYRVFCVVGQLACVFSPGSDGGWRFVPVPDDDDDDGGEFHFPDDSDFAGRVAGKIYWGALKNGQLQVLDESTVTFSTMHLPEHMWWAYNRSNFRVIGGMESGGLSGGGEWVVEKSVRLADTSIGLPGHKAEFFTLPAKIVTAGDGFVTLTTQEDETWVFSVDLETMELEREHARNRYVAEAHPYALPQLPSFLPVSVN</sequence>
<dbReference type="PANTHER" id="PTHR33207">
    <property type="entry name" value="F-BOX DOMAIN CONTAINING PROTEIN-RELATED"/>
    <property type="match status" value="1"/>
</dbReference>
<dbReference type="eggNOG" id="ENOG502R73F">
    <property type="taxonomic scope" value="Eukaryota"/>
</dbReference>
<keyword evidence="2" id="KW-1185">Reference proteome</keyword>
<evidence type="ECO:0000313" key="1">
    <source>
        <dbReference type="EnsemblPlants" id="LPERR09G03950.1"/>
    </source>
</evidence>
<reference evidence="1" key="3">
    <citation type="submission" date="2015-04" db="UniProtKB">
        <authorList>
            <consortium name="EnsemblPlants"/>
        </authorList>
    </citation>
    <scope>IDENTIFICATION</scope>
</reference>
<dbReference type="SUPFAM" id="SSF81383">
    <property type="entry name" value="F-box domain"/>
    <property type="match status" value="1"/>
</dbReference>